<keyword evidence="4" id="KW-1185">Reference proteome</keyword>
<keyword evidence="2" id="KW-0812">Transmembrane</keyword>
<comment type="caution">
    <text evidence="3">The sequence shown here is derived from an EMBL/GenBank/DDBJ whole genome shotgun (WGS) entry which is preliminary data.</text>
</comment>
<dbReference type="Proteomes" id="UP000799444">
    <property type="component" value="Unassembled WGS sequence"/>
</dbReference>
<feature type="region of interest" description="Disordered" evidence="1">
    <location>
        <begin position="277"/>
        <end position="324"/>
    </location>
</feature>
<accession>A0A9P4UUD8</accession>
<organism evidence="3 4">
    <name type="scientific">Polyplosphaeria fusca</name>
    <dbReference type="NCBI Taxonomy" id="682080"/>
    <lineage>
        <taxon>Eukaryota</taxon>
        <taxon>Fungi</taxon>
        <taxon>Dikarya</taxon>
        <taxon>Ascomycota</taxon>
        <taxon>Pezizomycotina</taxon>
        <taxon>Dothideomycetes</taxon>
        <taxon>Pleosporomycetidae</taxon>
        <taxon>Pleosporales</taxon>
        <taxon>Tetraplosphaeriaceae</taxon>
        <taxon>Polyplosphaeria</taxon>
    </lineage>
</organism>
<evidence type="ECO:0000313" key="4">
    <source>
        <dbReference type="Proteomes" id="UP000799444"/>
    </source>
</evidence>
<sequence>MATTLPTSVSRPILGPLSKTFILPSSCWPNFLTCPTCSYGWLAQACSSGTPYDDTNCWPSATSYPVTSPPLAGLGFYSPGLQCPQYYYGACFSTYGVTQSDAFNFQFKLTATETGWGCCPSGFVCTTVDGYGWQTCQKDIDTSDIAIASCVSGSSSLSTVTIPFTTGSDDTIVSKLKLLAPLVMVVWQETDVFYMTTPPLTASPTASSAQPSSTAQQSLTTHRDASGSAVSAVSGGGLSNGAVAGIAVGSVLGFLALVFALVFFCFRKRYQLSRRGRDMSAPASVQGRKVMNGSGPPGSHVPVQELETRERPGELDSQGRFWRR</sequence>
<evidence type="ECO:0000256" key="2">
    <source>
        <dbReference type="SAM" id="Phobius"/>
    </source>
</evidence>
<name>A0A9P4UUD8_9PLEO</name>
<reference evidence="3" key="1">
    <citation type="journal article" date="2020" name="Stud. Mycol.">
        <title>101 Dothideomycetes genomes: a test case for predicting lifestyles and emergence of pathogens.</title>
        <authorList>
            <person name="Haridas S."/>
            <person name="Albert R."/>
            <person name="Binder M."/>
            <person name="Bloem J."/>
            <person name="Labutti K."/>
            <person name="Salamov A."/>
            <person name="Andreopoulos B."/>
            <person name="Baker S."/>
            <person name="Barry K."/>
            <person name="Bills G."/>
            <person name="Bluhm B."/>
            <person name="Cannon C."/>
            <person name="Castanera R."/>
            <person name="Culley D."/>
            <person name="Daum C."/>
            <person name="Ezra D."/>
            <person name="Gonzalez J."/>
            <person name="Henrissat B."/>
            <person name="Kuo A."/>
            <person name="Liang C."/>
            <person name="Lipzen A."/>
            <person name="Lutzoni F."/>
            <person name="Magnuson J."/>
            <person name="Mondo S."/>
            <person name="Nolan M."/>
            <person name="Ohm R."/>
            <person name="Pangilinan J."/>
            <person name="Park H.-J."/>
            <person name="Ramirez L."/>
            <person name="Alfaro M."/>
            <person name="Sun H."/>
            <person name="Tritt A."/>
            <person name="Yoshinaga Y."/>
            <person name="Zwiers L.-H."/>
            <person name="Turgeon B."/>
            <person name="Goodwin S."/>
            <person name="Spatafora J."/>
            <person name="Crous P."/>
            <person name="Grigoriev I."/>
        </authorList>
    </citation>
    <scope>NUCLEOTIDE SEQUENCE</scope>
    <source>
        <strain evidence="3">CBS 125425</strain>
    </source>
</reference>
<keyword evidence="2" id="KW-1133">Transmembrane helix</keyword>
<evidence type="ECO:0000313" key="3">
    <source>
        <dbReference type="EMBL" id="KAF2727064.1"/>
    </source>
</evidence>
<dbReference type="AlphaFoldDB" id="A0A9P4UUD8"/>
<dbReference type="EMBL" id="ML996358">
    <property type="protein sequence ID" value="KAF2727064.1"/>
    <property type="molecule type" value="Genomic_DNA"/>
</dbReference>
<evidence type="ECO:0000256" key="1">
    <source>
        <dbReference type="SAM" id="MobiDB-lite"/>
    </source>
</evidence>
<dbReference type="OrthoDB" id="5429716at2759"/>
<keyword evidence="2" id="KW-0472">Membrane</keyword>
<feature type="transmembrane region" description="Helical" evidence="2">
    <location>
        <begin position="242"/>
        <end position="266"/>
    </location>
</feature>
<gene>
    <name evidence="3" type="ORF">EJ04DRAFT_596183</name>
</gene>
<protein>
    <submittedName>
        <fullName evidence="3">Uncharacterized protein</fullName>
    </submittedName>
</protein>
<proteinExistence type="predicted"/>